<feature type="region of interest" description="Disordered" evidence="1">
    <location>
        <begin position="1"/>
        <end position="28"/>
    </location>
</feature>
<evidence type="ECO:0000313" key="3">
    <source>
        <dbReference type="EMBL" id="KAK7085447.1"/>
    </source>
</evidence>
<evidence type="ECO:0000313" key="4">
    <source>
        <dbReference type="Proteomes" id="UP001381693"/>
    </source>
</evidence>
<comment type="caution">
    <text evidence="3">The sequence shown here is derived from an EMBL/GenBank/DDBJ whole genome shotgun (WGS) entry which is preliminary data.</text>
</comment>
<accession>A0AAN9AFY7</accession>
<feature type="compositionally biased region" description="Polar residues" evidence="1">
    <location>
        <begin position="1"/>
        <end position="13"/>
    </location>
</feature>
<keyword evidence="4" id="KW-1185">Reference proteome</keyword>
<keyword evidence="2" id="KW-0812">Transmembrane</keyword>
<feature type="transmembrane region" description="Helical" evidence="2">
    <location>
        <begin position="42"/>
        <end position="61"/>
    </location>
</feature>
<feature type="non-terminal residue" evidence="3">
    <location>
        <position position="1"/>
    </location>
</feature>
<reference evidence="3 4" key="1">
    <citation type="submission" date="2023-11" db="EMBL/GenBank/DDBJ databases">
        <title>Halocaridina rubra genome assembly.</title>
        <authorList>
            <person name="Smith C."/>
        </authorList>
    </citation>
    <scope>NUCLEOTIDE SEQUENCE [LARGE SCALE GENOMIC DNA]</scope>
    <source>
        <strain evidence="3">EP-1</strain>
        <tissue evidence="3">Whole</tissue>
    </source>
</reference>
<keyword evidence="2" id="KW-0472">Membrane</keyword>
<name>A0AAN9AFY7_HALRR</name>
<evidence type="ECO:0000256" key="1">
    <source>
        <dbReference type="SAM" id="MobiDB-lite"/>
    </source>
</evidence>
<keyword evidence="2" id="KW-1133">Transmembrane helix</keyword>
<dbReference type="Proteomes" id="UP001381693">
    <property type="component" value="Unassembled WGS sequence"/>
</dbReference>
<proteinExistence type="predicted"/>
<organism evidence="3 4">
    <name type="scientific">Halocaridina rubra</name>
    <name type="common">Hawaiian red shrimp</name>
    <dbReference type="NCBI Taxonomy" id="373956"/>
    <lineage>
        <taxon>Eukaryota</taxon>
        <taxon>Metazoa</taxon>
        <taxon>Ecdysozoa</taxon>
        <taxon>Arthropoda</taxon>
        <taxon>Crustacea</taxon>
        <taxon>Multicrustacea</taxon>
        <taxon>Malacostraca</taxon>
        <taxon>Eumalacostraca</taxon>
        <taxon>Eucarida</taxon>
        <taxon>Decapoda</taxon>
        <taxon>Pleocyemata</taxon>
        <taxon>Caridea</taxon>
        <taxon>Atyoidea</taxon>
        <taxon>Atyidae</taxon>
        <taxon>Halocaridina</taxon>
    </lineage>
</organism>
<dbReference type="AlphaFoldDB" id="A0AAN9AFY7"/>
<protein>
    <submittedName>
        <fullName evidence="3">Uncharacterized protein</fullName>
    </submittedName>
</protein>
<evidence type="ECO:0000256" key="2">
    <source>
        <dbReference type="SAM" id="Phobius"/>
    </source>
</evidence>
<dbReference type="EMBL" id="JAXCGZ010000943">
    <property type="protein sequence ID" value="KAK7085447.1"/>
    <property type="molecule type" value="Genomic_DNA"/>
</dbReference>
<gene>
    <name evidence="3" type="ORF">SK128_008258</name>
</gene>
<sequence>SQQQTVVWSSDGRTTTTTPTTMSRPRFSCKPQDIKNAIRNNLLPILTISGVTGGVLLGLILR</sequence>